<sequence>MRTTLAAIASLAGLAVTQAHAASNVTLYGIIDSGAEFLTSAASTTSGSKQNVVRATSGNMSGSRWGFKGTEDLGGGTQALFLLENGFDATSGKTLQGSREFGRLAYVGLSNKTYGRFTLGRQGGIFLDWVSKYNPLGNAVYAVKMQDPIFSDRLDNTVRYENAFGAFHVLAQYSKGYDDVSFGSATPGDNRRAQVLEAGIEYRGGPFNAVLAYDQKNGGSTALNAATTAKVGGYEGNLNRAVALAAKYTFASVEVSGGWRYRDGRATHLTTLTTTQSEISNFYWLGATYRLNPALELAATAMYQDFKDTNRDPWSFQVSSDYFFSKRTDVYINVGYVLNRHGSNLGLNGFGTDVVAGSNQFGTMVGIRHRF</sequence>
<dbReference type="PRINTS" id="PR00182">
    <property type="entry name" value="ECOLNEIPORIN"/>
</dbReference>
<evidence type="ECO:0000256" key="2">
    <source>
        <dbReference type="ARBA" id="ARBA00011233"/>
    </source>
</evidence>
<keyword evidence="9" id="KW-0472">Membrane</keyword>
<organism evidence="13 14">
    <name type="scientific">Robbsia andropogonis</name>
    <dbReference type="NCBI Taxonomy" id="28092"/>
    <lineage>
        <taxon>Bacteria</taxon>
        <taxon>Pseudomonadati</taxon>
        <taxon>Pseudomonadota</taxon>
        <taxon>Betaproteobacteria</taxon>
        <taxon>Burkholderiales</taxon>
        <taxon>Burkholderiaceae</taxon>
        <taxon>Robbsia</taxon>
    </lineage>
</organism>
<evidence type="ECO:0000256" key="7">
    <source>
        <dbReference type="ARBA" id="ARBA00023065"/>
    </source>
</evidence>
<evidence type="ECO:0000256" key="3">
    <source>
        <dbReference type="ARBA" id="ARBA00022448"/>
    </source>
</evidence>
<feature type="signal peptide" evidence="11">
    <location>
        <begin position="1"/>
        <end position="21"/>
    </location>
</feature>
<dbReference type="InterPro" id="IPR033900">
    <property type="entry name" value="Gram_neg_porin_domain"/>
</dbReference>
<evidence type="ECO:0000256" key="5">
    <source>
        <dbReference type="ARBA" id="ARBA00022692"/>
    </source>
</evidence>
<dbReference type="Gene3D" id="2.40.160.10">
    <property type="entry name" value="Porin"/>
    <property type="match status" value="1"/>
</dbReference>
<evidence type="ECO:0000256" key="9">
    <source>
        <dbReference type="ARBA" id="ARBA00023136"/>
    </source>
</evidence>
<dbReference type="InterPro" id="IPR050298">
    <property type="entry name" value="Gram-neg_bact_OMP"/>
</dbReference>
<dbReference type="GO" id="GO:0034220">
    <property type="term" value="P:monoatomic ion transmembrane transport"/>
    <property type="evidence" value="ECO:0007669"/>
    <property type="project" value="InterPro"/>
</dbReference>
<evidence type="ECO:0000313" key="13">
    <source>
        <dbReference type="EMBL" id="KKB63935.1"/>
    </source>
</evidence>
<evidence type="ECO:0000313" key="14">
    <source>
        <dbReference type="Proteomes" id="UP000033618"/>
    </source>
</evidence>
<comment type="subcellular location">
    <subcellularLocation>
        <location evidence="1">Cell outer membrane</location>
        <topology evidence="1">Multi-pass membrane protein</topology>
    </subcellularLocation>
</comment>
<dbReference type="PATRIC" id="fig|28092.6.peg.2139"/>
<evidence type="ECO:0000256" key="11">
    <source>
        <dbReference type="SAM" id="SignalP"/>
    </source>
</evidence>
<keyword evidence="4" id="KW-1134">Transmembrane beta strand</keyword>
<dbReference type="PRINTS" id="PR00184">
    <property type="entry name" value="NEISSPPORIN"/>
</dbReference>
<evidence type="ECO:0000256" key="4">
    <source>
        <dbReference type="ARBA" id="ARBA00022452"/>
    </source>
</evidence>
<dbReference type="GO" id="GO:0015288">
    <property type="term" value="F:porin activity"/>
    <property type="evidence" value="ECO:0007669"/>
    <property type="project" value="UniProtKB-KW"/>
</dbReference>
<dbReference type="STRING" id="28092.WM40_09085"/>
<gene>
    <name evidence="13" type="ORF">WM40_09085</name>
</gene>
<dbReference type="InterPro" id="IPR001702">
    <property type="entry name" value="Porin_Gram-ve"/>
</dbReference>
<dbReference type="InterPro" id="IPR002299">
    <property type="entry name" value="Porin_Neis"/>
</dbReference>
<dbReference type="OrthoDB" id="8679056at2"/>
<dbReference type="Pfam" id="PF13609">
    <property type="entry name" value="Porin_4"/>
    <property type="match status" value="1"/>
</dbReference>
<dbReference type="InterPro" id="IPR023614">
    <property type="entry name" value="Porin_dom_sf"/>
</dbReference>
<evidence type="ECO:0000256" key="10">
    <source>
        <dbReference type="ARBA" id="ARBA00023237"/>
    </source>
</evidence>
<keyword evidence="3" id="KW-0813">Transport</keyword>
<comment type="caution">
    <text evidence="13">The sequence shown here is derived from an EMBL/GenBank/DDBJ whole genome shotgun (WGS) entry which is preliminary data.</text>
</comment>
<dbReference type="Proteomes" id="UP000033618">
    <property type="component" value="Unassembled WGS sequence"/>
</dbReference>
<dbReference type="PANTHER" id="PTHR34501">
    <property type="entry name" value="PROTEIN YDDL-RELATED"/>
    <property type="match status" value="1"/>
</dbReference>
<dbReference type="EMBL" id="LAQU01000007">
    <property type="protein sequence ID" value="KKB63935.1"/>
    <property type="molecule type" value="Genomic_DNA"/>
</dbReference>
<reference evidence="13 14" key="1">
    <citation type="submission" date="2015-03" db="EMBL/GenBank/DDBJ databases">
        <title>Draft Genome Sequence of Burkholderia andropogonis type strain ICMP2807, isolated from Sorghum bicolor.</title>
        <authorList>
            <person name="Lopes-Santos L."/>
            <person name="Castro D.B."/>
            <person name="Ottoboni L.M."/>
            <person name="Park D."/>
            <person name="Weirc B.S."/>
            <person name="Destefano S.A."/>
        </authorList>
    </citation>
    <scope>NUCLEOTIDE SEQUENCE [LARGE SCALE GENOMIC DNA]</scope>
    <source>
        <strain evidence="13 14">ICMP2807</strain>
    </source>
</reference>
<evidence type="ECO:0000259" key="12">
    <source>
        <dbReference type="Pfam" id="PF13609"/>
    </source>
</evidence>
<evidence type="ECO:0000256" key="6">
    <source>
        <dbReference type="ARBA" id="ARBA00022729"/>
    </source>
</evidence>
<feature type="domain" description="Porin" evidence="12">
    <location>
        <begin position="9"/>
        <end position="341"/>
    </location>
</feature>
<dbReference type="SUPFAM" id="SSF56935">
    <property type="entry name" value="Porins"/>
    <property type="match status" value="1"/>
</dbReference>
<dbReference type="GO" id="GO:0046930">
    <property type="term" value="C:pore complex"/>
    <property type="evidence" value="ECO:0007669"/>
    <property type="project" value="UniProtKB-KW"/>
</dbReference>
<keyword evidence="10" id="KW-0998">Cell outer membrane</keyword>
<evidence type="ECO:0000256" key="8">
    <source>
        <dbReference type="ARBA" id="ARBA00023114"/>
    </source>
</evidence>
<keyword evidence="8" id="KW-0626">Porin</keyword>
<dbReference type="GO" id="GO:0009279">
    <property type="term" value="C:cell outer membrane"/>
    <property type="evidence" value="ECO:0007669"/>
    <property type="project" value="UniProtKB-SubCell"/>
</dbReference>
<dbReference type="PANTHER" id="PTHR34501:SF9">
    <property type="entry name" value="MAJOR OUTER MEMBRANE PROTEIN P.IA"/>
    <property type="match status" value="1"/>
</dbReference>
<name>A0A0F5K1X3_9BURK</name>
<keyword evidence="5" id="KW-0812">Transmembrane</keyword>
<accession>A0A0F5K1X3</accession>
<keyword evidence="7" id="KW-0406">Ion transport</keyword>
<protein>
    <submittedName>
        <fullName evidence="13">Porin</fullName>
    </submittedName>
</protein>
<dbReference type="CDD" id="cd00342">
    <property type="entry name" value="gram_neg_porins"/>
    <property type="match status" value="1"/>
</dbReference>
<evidence type="ECO:0000256" key="1">
    <source>
        <dbReference type="ARBA" id="ARBA00004571"/>
    </source>
</evidence>
<comment type="subunit">
    <text evidence="2">Homotrimer.</text>
</comment>
<keyword evidence="6 11" id="KW-0732">Signal</keyword>
<feature type="chain" id="PRO_5002490382" evidence="11">
    <location>
        <begin position="22"/>
        <end position="371"/>
    </location>
</feature>
<keyword evidence="14" id="KW-1185">Reference proteome</keyword>
<proteinExistence type="predicted"/>
<dbReference type="AlphaFoldDB" id="A0A0F5K1X3"/>